<accession>A0A0D6Q6Q1</accession>
<reference evidence="1 2" key="1">
    <citation type="submission" date="2012-11" db="EMBL/GenBank/DDBJ databases">
        <title>Whole genome sequence of Gluconacetobacter xylinus NBRC 13693.</title>
        <authorList>
            <person name="Azuma Y."/>
            <person name="Higashiura N."/>
            <person name="Hirakawa H."/>
            <person name="Matsushita K."/>
        </authorList>
    </citation>
    <scope>NUCLEOTIDE SEQUENCE [LARGE SCALE GENOMIC DNA]</scope>
    <source>
        <strain evidence="1 2">NBRC 13693</strain>
    </source>
</reference>
<dbReference type="Proteomes" id="UP000032683">
    <property type="component" value="Unassembled WGS sequence"/>
</dbReference>
<gene>
    <name evidence="1" type="ORF">Gxy13693_008_019</name>
</gene>
<organism evidence="1 2">
    <name type="scientific">Komagataeibacter xylinus NBRC 13693</name>
    <dbReference type="NCBI Taxonomy" id="1234668"/>
    <lineage>
        <taxon>Bacteria</taxon>
        <taxon>Pseudomonadati</taxon>
        <taxon>Pseudomonadota</taxon>
        <taxon>Alphaproteobacteria</taxon>
        <taxon>Acetobacterales</taxon>
        <taxon>Acetobacteraceae</taxon>
        <taxon>Komagataeibacter</taxon>
    </lineage>
</organism>
<proteinExistence type="predicted"/>
<evidence type="ECO:0000313" key="2">
    <source>
        <dbReference type="Proteomes" id="UP000032683"/>
    </source>
</evidence>
<dbReference type="EMBL" id="BANJ01000008">
    <property type="protein sequence ID" value="GAN98645.1"/>
    <property type="molecule type" value="Genomic_DNA"/>
</dbReference>
<sequence>MKRILIHVALWFLIPLSAWTIRAGNALGILTMRLWAEVKP</sequence>
<evidence type="ECO:0000313" key="1">
    <source>
        <dbReference type="EMBL" id="GAN98645.1"/>
    </source>
</evidence>
<comment type="caution">
    <text evidence="1">The sequence shown here is derived from an EMBL/GenBank/DDBJ whole genome shotgun (WGS) entry which is preliminary data.</text>
</comment>
<protein>
    <submittedName>
        <fullName evidence="1">Uncharacterized protein</fullName>
    </submittedName>
</protein>
<dbReference type="AlphaFoldDB" id="A0A0D6Q6Q1"/>
<dbReference type="RefSeq" id="WP_277911897.1">
    <property type="nucleotide sequence ID" value="NZ_BANJ01000008.1"/>
</dbReference>
<name>A0A0D6Q6Q1_KOMXY</name>